<gene>
    <name evidence="1" type="ORF">Satyrvirus11_10</name>
</gene>
<dbReference type="EMBL" id="MK072447">
    <property type="protein sequence ID" value="AYV85328.1"/>
    <property type="molecule type" value="Genomic_DNA"/>
</dbReference>
<evidence type="ECO:0000313" key="1">
    <source>
        <dbReference type="EMBL" id="AYV85328.1"/>
    </source>
</evidence>
<reference evidence="1" key="1">
    <citation type="submission" date="2018-10" db="EMBL/GenBank/DDBJ databases">
        <title>Hidden diversity of soil giant viruses.</title>
        <authorList>
            <person name="Schulz F."/>
            <person name="Alteio L."/>
            <person name="Goudeau D."/>
            <person name="Ryan E.M."/>
            <person name="Malmstrom R.R."/>
            <person name="Blanchard J."/>
            <person name="Woyke T."/>
        </authorList>
    </citation>
    <scope>NUCLEOTIDE SEQUENCE</scope>
    <source>
        <strain evidence="1">SAV1</strain>
    </source>
</reference>
<organism evidence="1">
    <name type="scientific">Satyrvirus sp</name>
    <dbReference type="NCBI Taxonomy" id="2487771"/>
    <lineage>
        <taxon>Viruses</taxon>
        <taxon>Varidnaviria</taxon>
        <taxon>Bamfordvirae</taxon>
        <taxon>Nucleocytoviricota</taxon>
        <taxon>Megaviricetes</taxon>
        <taxon>Imitervirales</taxon>
        <taxon>Mimiviridae</taxon>
        <taxon>Megamimivirinae</taxon>
    </lineage>
</organism>
<proteinExistence type="predicted"/>
<protein>
    <submittedName>
        <fullName evidence="1">Uncharacterized protein</fullName>
    </submittedName>
</protein>
<name>A0A3G5ADY1_9VIRU</name>
<sequence length="99" mass="11236">MGKNDHSYYDIHVADGNLDGVKKYFKALINGFGHCGRFGFSLDKTESDKEWWVPNEISEMDKMIETLKNFLGDKVNSTFDLRINYSGSTAPSDVDSLYV</sequence>
<accession>A0A3G5ADY1</accession>